<accession>A0ABC9EQU4</accession>
<feature type="domain" description="Cathepsin propeptide inhibitor" evidence="10">
    <location>
        <begin position="34"/>
        <end position="90"/>
    </location>
</feature>
<evidence type="ECO:0000256" key="7">
    <source>
        <dbReference type="SAM" id="MobiDB-lite"/>
    </source>
</evidence>
<dbReference type="SUPFAM" id="SSF54001">
    <property type="entry name" value="Cysteine proteinases"/>
    <property type="match status" value="1"/>
</dbReference>
<keyword evidence="3 8" id="KW-0732">Signal</keyword>
<proteinExistence type="inferred from homology"/>
<protein>
    <submittedName>
        <fullName evidence="11">Uncharacterized protein</fullName>
    </submittedName>
</protein>
<evidence type="ECO:0000256" key="4">
    <source>
        <dbReference type="ARBA" id="ARBA00022801"/>
    </source>
</evidence>
<keyword evidence="2" id="KW-0645">Protease</keyword>
<name>A0ABC9EQU4_9POAL</name>
<dbReference type="PANTHER" id="PTHR12411">
    <property type="entry name" value="CYSTEINE PROTEASE FAMILY C1-RELATED"/>
    <property type="match status" value="1"/>
</dbReference>
<comment type="similarity">
    <text evidence="1">Belongs to the peptidase C1 family.</text>
</comment>
<dbReference type="Gene3D" id="3.90.70.10">
    <property type="entry name" value="Cysteine proteinases"/>
    <property type="match status" value="1"/>
</dbReference>
<sequence length="367" mass="40885">MATDSSSLALALLFASLLASTVCGESIIPMLERFQAWQATYNRTYATPEELQRRFEVYSENMEFIEETNSLGRSYKLGVNQLADLTYEEFQDMYLMKLDEMPSAPEPDDEAMEQLGTMNEGTSSNGYLNNSEEAPNRVDWRTKGAVTPVKDQKQCGSCWAFAAVASIEGVHKIKTGRLVSLSEQEIVDCDRGRNDHGCKGGYPSHAMAWVARNRGLTTESDYRYTGGQGQCRRNKLRHHAARISGVQAVRRNNEAALERAAAGRPVAVSIDASREFQFYKSGVFSGPCSTRLNHAVTVVGYGATARGGKYWTVKNSWGKTWGENGYVRMRRRVRARHGVCGIAMEPYYPVMRGPCYADVLARTVLDC</sequence>
<evidence type="ECO:0000259" key="10">
    <source>
        <dbReference type="SMART" id="SM00848"/>
    </source>
</evidence>
<feature type="domain" description="Peptidase C1A papain C-terminal" evidence="9">
    <location>
        <begin position="134"/>
        <end position="350"/>
    </location>
</feature>
<dbReference type="InterPro" id="IPR039417">
    <property type="entry name" value="Peptidase_C1A_papain-like"/>
</dbReference>
<dbReference type="InterPro" id="IPR013128">
    <property type="entry name" value="Peptidase_C1A"/>
</dbReference>
<keyword evidence="12" id="KW-1185">Reference proteome</keyword>
<evidence type="ECO:0000256" key="6">
    <source>
        <dbReference type="ARBA" id="ARBA00023157"/>
    </source>
</evidence>
<feature type="compositionally biased region" description="Polar residues" evidence="7">
    <location>
        <begin position="116"/>
        <end position="133"/>
    </location>
</feature>
<dbReference type="PROSITE" id="PS00640">
    <property type="entry name" value="THIOL_PROTEASE_ASN"/>
    <property type="match status" value="1"/>
</dbReference>
<evidence type="ECO:0000313" key="11">
    <source>
        <dbReference type="EMBL" id="CAL5061815.1"/>
    </source>
</evidence>
<dbReference type="CDD" id="cd02248">
    <property type="entry name" value="Peptidase_C1A"/>
    <property type="match status" value="1"/>
</dbReference>
<keyword evidence="4" id="KW-0378">Hydrolase</keyword>
<dbReference type="InterPro" id="IPR025661">
    <property type="entry name" value="Pept_asp_AS"/>
</dbReference>
<dbReference type="InterPro" id="IPR013201">
    <property type="entry name" value="Prot_inhib_I29"/>
</dbReference>
<dbReference type="InterPro" id="IPR000169">
    <property type="entry name" value="Pept_cys_AS"/>
</dbReference>
<reference evidence="11" key="1">
    <citation type="submission" date="2024-10" db="EMBL/GenBank/DDBJ databases">
        <authorList>
            <person name="Ryan C."/>
        </authorList>
    </citation>
    <scope>NUCLEOTIDE SEQUENCE [LARGE SCALE GENOMIC DNA]</scope>
</reference>
<evidence type="ECO:0000313" key="12">
    <source>
        <dbReference type="Proteomes" id="UP001497457"/>
    </source>
</evidence>
<dbReference type="PROSITE" id="PS00139">
    <property type="entry name" value="THIOL_PROTEASE_CYS"/>
    <property type="match status" value="1"/>
</dbReference>
<organism evidence="11 12">
    <name type="scientific">Urochloa decumbens</name>
    <dbReference type="NCBI Taxonomy" id="240449"/>
    <lineage>
        <taxon>Eukaryota</taxon>
        <taxon>Viridiplantae</taxon>
        <taxon>Streptophyta</taxon>
        <taxon>Embryophyta</taxon>
        <taxon>Tracheophyta</taxon>
        <taxon>Spermatophyta</taxon>
        <taxon>Magnoliopsida</taxon>
        <taxon>Liliopsida</taxon>
        <taxon>Poales</taxon>
        <taxon>Poaceae</taxon>
        <taxon>PACMAD clade</taxon>
        <taxon>Panicoideae</taxon>
        <taxon>Panicodae</taxon>
        <taxon>Paniceae</taxon>
        <taxon>Melinidinae</taxon>
        <taxon>Urochloa</taxon>
    </lineage>
</organism>
<keyword evidence="6" id="KW-1015">Disulfide bond</keyword>
<dbReference type="InterPro" id="IPR038765">
    <property type="entry name" value="Papain-like_cys_pep_sf"/>
</dbReference>
<feature type="chain" id="PRO_5044804613" evidence="8">
    <location>
        <begin position="25"/>
        <end position="367"/>
    </location>
</feature>
<dbReference type="InterPro" id="IPR000668">
    <property type="entry name" value="Peptidase_C1A_C"/>
</dbReference>
<evidence type="ECO:0000259" key="9">
    <source>
        <dbReference type="SMART" id="SM00645"/>
    </source>
</evidence>
<dbReference type="SMART" id="SM00848">
    <property type="entry name" value="Inhibitor_I29"/>
    <property type="match status" value="1"/>
</dbReference>
<feature type="region of interest" description="Disordered" evidence="7">
    <location>
        <begin position="116"/>
        <end position="136"/>
    </location>
</feature>
<dbReference type="PROSITE" id="PS00639">
    <property type="entry name" value="THIOL_PROTEASE_HIS"/>
    <property type="match status" value="1"/>
</dbReference>
<dbReference type="Pfam" id="PF08246">
    <property type="entry name" value="Inhibitor_I29"/>
    <property type="match status" value="1"/>
</dbReference>
<dbReference type="InterPro" id="IPR025660">
    <property type="entry name" value="Pept_his_AS"/>
</dbReference>
<evidence type="ECO:0000256" key="5">
    <source>
        <dbReference type="ARBA" id="ARBA00022807"/>
    </source>
</evidence>
<dbReference type="Pfam" id="PF00112">
    <property type="entry name" value="Peptidase_C1"/>
    <property type="match status" value="1"/>
</dbReference>
<keyword evidence="5" id="KW-0788">Thiol protease</keyword>
<dbReference type="GO" id="GO:0008234">
    <property type="term" value="F:cysteine-type peptidase activity"/>
    <property type="evidence" value="ECO:0007669"/>
    <property type="project" value="UniProtKB-KW"/>
</dbReference>
<dbReference type="EMBL" id="OZ075115">
    <property type="protein sequence ID" value="CAL5061815.1"/>
    <property type="molecule type" value="Genomic_DNA"/>
</dbReference>
<dbReference type="PRINTS" id="PR00705">
    <property type="entry name" value="PAPAIN"/>
</dbReference>
<dbReference type="SMART" id="SM00645">
    <property type="entry name" value="Pept_C1"/>
    <property type="match status" value="1"/>
</dbReference>
<evidence type="ECO:0000256" key="2">
    <source>
        <dbReference type="ARBA" id="ARBA00022670"/>
    </source>
</evidence>
<evidence type="ECO:0000256" key="3">
    <source>
        <dbReference type="ARBA" id="ARBA00022729"/>
    </source>
</evidence>
<evidence type="ECO:0000256" key="1">
    <source>
        <dbReference type="ARBA" id="ARBA00008455"/>
    </source>
</evidence>
<dbReference type="AlphaFoldDB" id="A0ABC9EQU4"/>
<gene>
    <name evidence="11" type="ORF">URODEC1_LOCUS97940</name>
</gene>
<dbReference type="GO" id="GO:0006508">
    <property type="term" value="P:proteolysis"/>
    <property type="evidence" value="ECO:0007669"/>
    <property type="project" value="UniProtKB-KW"/>
</dbReference>
<dbReference type="FunFam" id="3.90.70.10:FF:000067">
    <property type="entry name" value="Senescence-specific cysteine protease"/>
    <property type="match status" value="1"/>
</dbReference>
<feature type="signal peptide" evidence="8">
    <location>
        <begin position="1"/>
        <end position="24"/>
    </location>
</feature>
<dbReference type="Proteomes" id="UP001497457">
    <property type="component" value="Chromosome 5rd"/>
</dbReference>
<evidence type="ECO:0000256" key="8">
    <source>
        <dbReference type="SAM" id="SignalP"/>
    </source>
</evidence>